<organism evidence="2 3">
    <name type="scientific">Erythrobacter mangrovi</name>
    <dbReference type="NCBI Taxonomy" id="2739433"/>
    <lineage>
        <taxon>Bacteria</taxon>
        <taxon>Pseudomonadati</taxon>
        <taxon>Pseudomonadota</taxon>
        <taxon>Alphaproteobacteria</taxon>
        <taxon>Sphingomonadales</taxon>
        <taxon>Erythrobacteraceae</taxon>
        <taxon>Erythrobacter/Porphyrobacter group</taxon>
        <taxon>Erythrobacter</taxon>
    </lineage>
</organism>
<name>A0A7D3XKD8_9SPHN</name>
<dbReference type="InterPro" id="IPR005097">
    <property type="entry name" value="Sacchrp_dh_NADP-bd"/>
</dbReference>
<dbReference type="PANTHER" id="PTHR43781">
    <property type="entry name" value="SACCHAROPINE DEHYDROGENASE"/>
    <property type="match status" value="1"/>
</dbReference>
<dbReference type="SUPFAM" id="SSF51735">
    <property type="entry name" value="NAD(P)-binding Rossmann-fold domains"/>
    <property type="match status" value="1"/>
</dbReference>
<keyword evidence="3" id="KW-1185">Reference proteome</keyword>
<feature type="domain" description="Saccharopine dehydrogenase NADP binding" evidence="1">
    <location>
        <begin position="5"/>
        <end position="122"/>
    </location>
</feature>
<evidence type="ECO:0000313" key="2">
    <source>
        <dbReference type="EMBL" id="QKG72559.1"/>
    </source>
</evidence>
<reference evidence="2 3" key="1">
    <citation type="submission" date="2020-05" db="EMBL/GenBank/DDBJ databases">
        <title>Erythrobacter mangrovi sp. nov., isolated from rhizosphere soil of mangrove plant (Kandelia candel).</title>
        <authorList>
            <person name="Ye Y.H."/>
        </authorList>
    </citation>
    <scope>NUCLEOTIDE SEQUENCE [LARGE SCALE GENOMIC DNA]</scope>
    <source>
        <strain evidence="2 3">EB310</strain>
    </source>
</reference>
<dbReference type="InterPro" id="IPR036291">
    <property type="entry name" value="NAD(P)-bd_dom_sf"/>
</dbReference>
<protein>
    <submittedName>
        <fullName evidence="2">Saccharopine dehydrogenase NADP-binding domain-containing protein</fullName>
    </submittedName>
</protein>
<dbReference type="Proteomes" id="UP000504693">
    <property type="component" value="Chromosome"/>
</dbReference>
<sequence>MNGRVLLYGATGFTGAEVARTLAGTVDLVIAGRNEAKVHQFAQALDVPWRSFELSDAGAIDIALEDIDLVLHAAGPFGTTARPMVEACLRQRVDYIDLGGEWPVFIDLMSLDAPARDAGIMILPGIGLTVAASDCLLAKAMQRWPESTRLCLGISRAQIISRGSVESASEMMSSHVIVRRQGELVAIPAGSLARAFDFGEGLSEATAMSWADVVTGALTTGVDNLEVYSEMRWVERASYRLSGMTMDVFGNGPAKAIGKALSRVWPEGPNMEARGEASFTMVVHALDPWRRERTLSMRTRDGYSFSVLTAADAVRRVLGGQRLDGFQTPALAFGPDFIFEADAARMEEPDRSEGSVAA</sequence>
<dbReference type="EMBL" id="CP053921">
    <property type="protein sequence ID" value="QKG72559.1"/>
    <property type="molecule type" value="Genomic_DNA"/>
</dbReference>
<dbReference type="Gene3D" id="3.40.50.720">
    <property type="entry name" value="NAD(P)-binding Rossmann-like Domain"/>
    <property type="match status" value="1"/>
</dbReference>
<accession>A0A7D3XKD8</accession>
<dbReference type="PANTHER" id="PTHR43781:SF1">
    <property type="entry name" value="SACCHAROPINE DEHYDROGENASE"/>
    <property type="match status" value="1"/>
</dbReference>
<dbReference type="RefSeq" id="WP_173215932.1">
    <property type="nucleotide sequence ID" value="NZ_CP053921.1"/>
</dbReference>
<proteinExistence type="predicted"/>
<evidence type="ECO:0000259" key="1">
    <source>
        <dbReference type="Pfam" id="PF03435"/>
    </source>
</evidence>
<evidence type="ECO:0000313" key="3">
    <source>
        <dbReference type="Proteomes" id="UP000504693"/>
    </source>
</evidence>
<dbReference type="KEGG" id="emv:HQR01_14965"/>
<gene>
    <name evidence="2" type="ORF">HQR01_14965</name>
</gene>
<dbReference type="Pfam" id="PF03435">
    <property type="entry name" value="Sacchrp_dh_NADP"/>
    <property type="match status" value="1"/>
</dbReference>
<dbReference type="AlphaFoldDB" id="A0A7D3XKD8"/>